<keyword evidence="10" id="KW-0333">Golgi apparatus</keyword>
<organism evidence="19">
    <name type="scientific">Capitella teleta</name>
    <name type="common">Polychaete worm</name>
    <dbReference type="NCBI Taxonomy" id="283909"/>
    <lineage>
        <taxon>Eukaryota</taxon>
        <taxon>Metazoa</taxon>
        <taxon>Spiralia</taxon>
        <taxon>Lophotrochozoa</taxon>
        <taxon>Annelida</taxon>
        <taxon>Polychaeta</taxon>
        <taxon>Sedentaria</taxon>
        <taxon>Scolecida</taxon>
        <taxon>Capitellidae</taxon>
        <taxon>Capitella</taxon>
    </lineage>
</organism>
<keyword evidence="21" id="KW-1185">Reference proteome</keyword>
<sequence length="268" mass="30198">MPVEGIPRRLSFTKSVPSDRIITHFPQAYHADGTPHQSIGFSQQVRDACSQNKTGTVGLKICKAVLVGDVAVGKSCLVNRFCHHTFDRDYKATIGVDFEVEKFNILNVPFNLQLWDTAGQERFKCIAASYYRGADIVLVAFDLTDIDSLGHCLQWQIDACKSARDPLVFLVGTKKDLMVESTYAQVEEEALRVAKEMNAEFWATSSKNGECVKEFFFRIVSLSFEKAMKGELNTMNDKQKSIGNELIKIDEPPEDIYEKKKFKTKCCA</sequence>
<evidence type="ECO:0000256" key="3">
    <source>
        <dbReference type="ARBA" id="ARBA00011984"/>
    </source>
</evidence>
<dbReference type="OMA" id="DRMITKF"/>
<keyword evidence="12" id="KW-0472">Membrane</keyword>
<dbReference type="GO" id="GO:0003925">
    <property type="term" value="F:G protein activity"/>
    <property type="evidence" value="ECO:0007669"/>
    <property type="project" value="UniProtKB-EC"/>
</dbReference>
<keyword evidence="6" id="KW-0547">Nucleotide-binding</keyword>
<dbReference type="SMART" id="SM00174">
    <property type="entry name" value="RHO"/>
    <property type="match status" value="1"/>
</dbReference>
<keyword evidence="8" id="KW-0460">Magnesium</keyword>
<comment type="function">
    <text evidence="17">The small GTPases Rab are key regulators of intracellular membrane trafficking, from the formation of transport vesicles to their fusion with membranes. Rabs cycle between an inactive GDP-bound form and an active GTP-bound form that is able to recruit to membranes different sets of downstream effectors directly responsible for vesicle formation, movement, tethering and fusion.</text>
</comment>
<dbReference type="PANTHER" id="PTHR47977">
    <property type="entry name" value="RAS-RELATED PROTEIN RAB"/>
    <property type="match status" value="1"/>
</dbReference>
<proteinExistence type="inferred from homology"/>
<accession>R7U4K2</accession>
<keyword evidence="11" id="KW-0342">GTP-binding</keyword>
<comment type="subcellular location">
    <subcellularLocation>
        <location evidence="15">Golgi apparatus membrane</location>
        <topology evidence="15">Lipid-anchor</topology>
    </subcellularLocation>
</comment>
<dbReference type="SMART" id="SM00173">
    <property type="entry name" value="RAS"/>
    <property type="match status" value="1"/>
</dbReference>
<dbReference type="GO" id="GO:0005525">
    <property type="term" value="F:GTP binding"/>
    <property type="evidence" value="ECO:0007669"/>
    <property type="project" value="UniProtKB-KW"/>
</dbReference>
<gene>
    <name evidence="19" type="ORF">CAPTEDRAFT_169486</name>
</gene>
<dbReference type="SUPFAM" id="SSF52540">
    <property type="entry name" value="P-loop containing nucleoside triphosphate hydrolases"/>
    <property type="match status" value="1"/>
</dbReference>
<dbReference type="GO" id="GO:0000139">
    <property type="term" value="C:Golgi membrane"/>
    <property type="evidence" value="ECO:0007669"/>
    <property type="project" value="UniProtKB-SubCell"/>
</dbReference>
<evidence type="ECO:0000256" key="8">
    <source>
        <dbReference type="ARBA" id="ARBA00022842"/>
    </source>
</evidence>
<comment type="similarity">
    <text evidence="2">Belongs to the small GTPase superfamily. Rab family.</text>
</comment>
<dbReference type="Proteomes" id="UP000014760">
    <property type="component" value="Unassembled WGS sequence"/>
</dbReference>
<dbReference type="STRING" id="283909.R7U4K2"/>
<dbReference type="FunCoup" id="R7U4K2">
    <property type="interactions" value="32"/>
</dbReference>
<evidence type="ECO:0000313" key="21">
    <source>
        <dbReference type="Proteomes" id="UP000014760"/>
    </source>
</evidence>
<protein>
    <recommendedName>
        <fullName evidence="18">Ras-related protein Rab-36</fullName>
        <ecNumber evidence="3">3.6.5.2</ecNumber>
    </recommendedName>
</protein>
<dbReference type="AlphaFoldDB" id="R7U4K2"/>
<dbReference type="Gene3D" id="3.40.50.300">
    <property type="entry name" value="P-loop containing nucleotide triphosphate hydrolases"/>
    <property type="match status" value="1"/>
</dbReference>
<evidence type="ECO:0000256" key="14">
    <source>
        <dbReference type="ARBA" id="ARBA00023289"/>
    </source>
</evidence>
<evidence type="ECO:0000256" key="18">
    <source>
        <dbReference type="ARBA" id="ARBA00067830"/>
    </source>
</evidence>
<reference evidence="20" key="3">
    <citation type="submission" date="2015-06" db="UniProtKB">
        <authorList>
            <consortium name="EnsemblMetazoa"/>
        </authorList>
    </citation>
    <scope>IDENTIFICATION</scope>
</reference>
<evidence type="ECO:0000256" key="5">
    <source>
        <dbReference type="ARBA" id="ARBA00022723"/>
    </source>
</evidence>
<keyword evidence="13" id="KW-0449">Lipoprotein</keyword>
<keyword evidence="5" id="KW-0479">Metal-binding</keyword>
<name>R7U4K2_CAPTE</name>
<keyword evidence="14" id="KW-0636">Prenylation</keyword>
<evidence type="ECO:0000256" key="7">
    <source>
        <dbReference type="ARBA" id="ARBA00022801"/>
    </source>
</evidence>
<dbReference type="GO" id="GO:0046872">
    <property type="term" value="F:metal ion binding"/>
    <property type="evidence" value="ECO:0007669"/>
    <property type="project" value="UniProtKB-KW"/>
</dbReference>
<comment type="cofactor">
    <cofactor evidence="1">
        <name>Mg(2+)</name>
        <dbReference type="ChEBI" id="CHEBI:18420"/>
    </cofactor>
</comment>
<evidence type="ECO:0000256" key="4">
    <source>
        <dbReference type="ARBA" id="ARBA00022448"/>
    </source>
</evidence>
<evidence type="ECO:0000256" key="2">
    <source>
        <dbReference type="ARBA" id="ARBA00006270"/>
    </source>
</evidence>
<keyword evidence="9" id="KW-0653">Protein transport</keyword>
<evidence type="ECO:0000256" key="10">
    <source>
        <dbReference type="ARBA" id="ARBA00023034"/>
    </source>
</evidence>
<dbReference type="PROSITE" id="PS51419">
    <property type="entry name" value="RAB"/>
    <property type="match status" value="1"/>
</dbReference>
<evidence type="ECO:0000256" key="11">
    <source>
        <dbReference type="ARBA" id="ARBA00023134"/>
    </source>
</evidence>
<dbReference type="NCBIfam" id="TIGR00231">
    <property type="entry name" value="small_GTP"/>
    <property type="match status" value="1"/>
</dbReference>
<keyword evidence="4" id="KW-0813">Transport</keyword>
<evidence type="ECO:0000256" key="16">
    <source>
        <dbReference type="ARBA" id="ARBA00047660"/>
    </source>
</evidence>
<dbReference type="GO" id="GO:0015031">
    <property type="term" value="P:protein transport"/>
    <property type="evidence" value="ECO:0007669"/>
    <property type="project" value="UniProtKB-KW"/>
</dbReference>
<dbReference type="InterPro" id="IPR001806">
    <property type="entry name" value="Small_GTPase"/>
</dbReference>
<dbReference type="EC" id="3.6.5.2" evidence="3"/>
<dbReference type="PRINTS" id="PR00449">
    <property type="entry name" value="RASTRNSFRMNG"/>
</dbReference>
<evidence type="ECO:0000256" key="9">
    <source>
        <dbReference type="ARBA" id="ARBA00022927"/>
    </source>
</evidence>
<evidence type="ECO:0000256" key="6">
    <source>
        <dbReference type="ARBA" id="ARBA00022741"/>
    </source>
</evidence>
<evidence type="ECO:0000256" key="15">
    <source>
        <dbReference type="ARBA" id="ARBA00037794"/>
    </source>
</evidence>
<dbReference type="InterPro" id="IPR027417">
    <property type="entry name" value="P-loop_NTPase"/>
</dbReference>
<dbReference type="EMBL" id="KB307721">
    <property type="protein sequence ID" value="ELT98616.1"/>
    <property type="molecule type" value="Genomic_DNA"/>
</dbReference>
<evidence type="ECO:0000313" key="20">
    <source>
        <dbReference type="EnsemblMetazoa" id="CapteP169486"/>
    </source>
</evidence>
<dbReference type="PROSITE" id="PS51421">
    <property type="entry name" value="RAS"/>
    <property type="match status" value="1"/>
</dbReference>
<dbReference type="SMART" id="SM00175">
    <property type="entry name" value="RAB"/>
    <property type="match status" value="1"/>
</dbReference>
<reference evidence="21" key="1">
    <citation type="submission" date="2012-12" db="EMBL/GenBank/DDBJ databases">
        <authorList>
            <person name="Hellsten U."/>
            <person name="Grimwood J."/>
            <person name="Chapman J.A."/>
            <person name="Shapiro H."/>
            <person name="Aerts A."/>
            <person name="Otillar R.P."/>
            <person name="Terry A.Y."/>
            <person name="Boore J.L."/>
            <person name="Simakov O."/>
            <person name="Marletaz F."/>
            <person name="Cho S.-J."/>
            <person name="Edsinger-Gonzales E."/>
            <person name="Havlak P."/>
            <person name="Kuo D.-H."/>
            <person name="Larsson T."/>
            <person name="Lv J."/>
            <person name="Arendt D."/>
            <person name="Savage R."/>
            <person name="Osoegawa K."/>
            <person name="de Jong P."/>
            <person name="Lindberg D.R."/>
            <person name="Seaver E.C."/>
            <person name="Weisblat D.A."/>
            <person name="Putnam N.H."/>
            <person name="Grigoriev I.V."/>
            <person name="Rokhsar D.S."/>
        </authorList>
    </citation>
    <scope>NUCLEOTIDE SEQUENCE</scope>
    <source>
        <strain evidence="21">I ESC-2004</strain>
    </source>
</reference>
<reference evidence="19 21" key="2">
    <citation type="journal article" date="2013" name="Nature">
        <title>Insights into bilaterian evolution from three spiralian genomes.</title>
        <authorList>
            <person name="Simakov O."/>
            <person name="Marletaz F."/>
            <person name="Cho S.J."/>
            <person name="Edsinger-Gonzales E."/>
            <person name="Havlak P."/>
            <person name="Hellsten U."/>
            <person name="Kuo D.H."/>
            <person name="Larsson T."/>
            <person name="Lv J."/>
            <person name="Arendt D."/>
            <person name="Savage R."/>
            <person name="Osoegawa K."/>
            <person name="de Jong P."/>
            <person name="Grimwood J."/>
            <person name="Chapman J.A."/>
            <person name="Shapiro H."/>
            <person name="Aerts A."/>
            <person name="Otillar R.P."/>
            <person name="Terry A.Y."/>
            <person name="Boore J.L."/>
            <person name="Grigoriev I.V."/>
            <person name="Lindberg D.R."/>
            <person name="Seaver E.C."/>
            <person name="Weisblat D.A."/>
            <person name="Putnam N.H."/>
            <person name="Rokhsar D.S."/>
        </authorList>
    </citation>
    <scope>NUCLEOTIDE SEQUENCE</scope>
    <source>
        <strain evidence="19 21">I ESC-2004</strain>
    </source>
</reference>
<dbReference type="Pfam" id="PF00071">
    <property type="entry name" value="Ras"/>
    <property type="match status" value="1"/>
</dbReference>
<evidence type="ECO:0000256" key="13">
    <source>
        <dbReference type="ARBA" id="ARBA00023288"/>
    </source>
</evidence>
<dbReference type="OrthoDB" id="413584at2759"/>
<evidence type="ECO:0000256" key="1">
    <source>
        <dbReference type="ARBA" id="ARBA00001946"/>
    </source>
</evidence>
<keyword evidence="7" id="KW-0378">Hydrolase</keyword>
<dbReference type="EMBL" id="AMQN01010399">
    <property type="status" value="NOT_ANNOTATED_CDS"/>
    <property type="molecule type" value="Genomic_DNA"/>
</dbReference>
<evidence type="ECO:0000256" key="17">
    <source>
        <dbReference type="ARBA" id="ARBA00058763"/>
    </source>
</evidence>
<dbReference type="EnsemblMetazoa" id="CapteT169486">
    <property type="protein sequence ID" value="CapteP169486"/>
    <property type="gene ID" value="CapteG169486"/>
</dbReference>
<comment type="catalytic activity">
    <reaction evidence="16">
        <text>GTP + H2O = GDP + phosphate + H(+)</text>
        <dbReference type="Rhea" id="RHEA:19669"/>
        <dbReference type="ChEBI" id="CHEBI:15377"/>
        <dbReference type="ChEBI" id="CHEBI:15378"/>
        <dbReference type="ChEBI" id="CHEBI:37565"/>
        <dbReference type="ChEBI" id="CHEBI:43474"/>
        <dbReference type="ChEBI" id="CHEBI:58189"/>
        <dbReference type="EC" id="3.6.5.2"/>
    </reaction>
    <physiologicalReaction direction="left-to-right" evidence="16">
        <dbReference type="Rhea" id="RHEA:19670"/>
    </physiologicalReaction>
</comment>
<dbReference type="HOGENOM" id="CLU_041217_22_1_1"/>
<dbReference type="InterPro" id="IPR050227">
    <property type="entry name" value="Rab"/>
</dbReference>
<dbReference type="FunFam" id="3.40.50.300:FF:000707">
    <property type="entry name" value="RAB36, member RAS oncogene family"/>
    <property type="match status" value="1"/>
</dbReference>
<dbReference type="InterPro" id="IPR005225">
    <property type="entry name" value="Small_GTP-bd"/>
</dbReference>
<evidence type="ECO:0000256" key="12">
    <source>
        <dbReference type="ARBA" id="ARBA00023136"/>
    </source>
</evidence>
<evidence type="ECO:0000313" key="19">
    <source>
        <dbReference type="EMBL" id="ELT98616.1"/>
    </source>
</evidence>
<dbReference type="SMART" id="SM00176">
    <property type="entry name" value="RAN"/>
    <property type="match status" value="1"/>
</dbReference>